<dbReference type="GO" id="GO:0003677">
    <property type="term" value="F:DNA binding"/>
    <property type="evidence" value="ECO:0007669"/>
    <property type="project" value="UniProtKB-KW"/>
</dbReference>
<dbReference type="Proteomes" id="UP000216533">
    <property type="component" value="Unassembled WGS sequence"/>
</dbReference>
<dbReference type="GO" id="GO:0034618">
    <property type="term" value="F:arginine binding"/>
    <property type="evidence" value="ECO:0007669"/>
    <property type="project" value="InterPro"/>
</dbReference>
<keyword evidence="4 8" id="KW-0678">Repressor</keyword>
<comment type="caution">
    <text evidence="12">The sequence shown here is derived from an EMBL/GenBank/DDBJ whole genome shotgun (WGS) entry which is preliminary data.</text>
</comment>
<dbReference type="InterPro" id="IPR036390">
    <property type="entry name" value="WH_DNA-bd_sf"/>
</dbReference>
<protein>
    <recommendedName>
        <fullName evidence="8 9">Arginine repressor</fullName>
    </recommendedName>
</protein>
<evidence type="ECO:0000313" key="15">
    <source>
        <dbReference type="Proteomes" id="UP000216533"/>
    </source>
</evidence>
<evidence type="ECO:0000256" key="3">
    <source>
        <dbReference type="ARBA" id="ARBA00022490"/>
    </source>
</evidence>
<dbReference type="NCBIfam" id="TIGR01529">
    <property type="entry name" value="argR_whole"/>
    <property type="match status" value="1"/>
</dbReference>
<evidence type="ECO:0000313" key="12">
    <source>
        <dbReference type="EMBL" id="OYN90000.1"/>
    </source>
</evidence>
<name>A0A255EFG8_9ACTN</name>
<dbReference type="PANTHER" id="PTHR34471:SF1">
    <property type="entry name" value="ARGININE REPRESSOR"/>
    <property type="match status" value="1"/>
</dbReference>
<evidence type="ECO:0000256" key="4">
    <source>
        <dbReference type="ARBA" id="ARBA00022491"/>
    </source>
</evidence>
<sequence>MVRLSKTARQQRIIDLLVNEVIGSQAELAQRLADEGVEVAQPTLSKDLLEVGAVRIRRADGQQAYAVPGEGGDRSLTSGERGRLSGKLARLCQELLVSAQSVGNQVILRTPPGAAQYLASTIDRAELPEVLGTIAGDDTILLVGRDPAAGPALVEWFAGHLRTDVAER</sequence>
<keyword evidence="8" id="KW-0028">Amino-acid biosynthesis</keyword>
<proteinExistence type="inferred from homology"/>
<dbReference type="Gene3D" id="3.30.1360.40">
    <property type="match status" value="1"/>
</dbReference>
<dbReference type="InterPro" id="IPR001669">
    <property type="entry name" value="Arg_repress"/>
</dbReference>
<dbReference type="Pfam" id="PF01316">
    <property type="entry name" value="Arg_repressor"/>
    <property type="match status" value="1"/>
</dbReference>
<feature type="domain" description="Arginine repressor DNA-binding" evidence="10">
    <location>
        <begin position="5"/>
        <end position="71"/>
    </location>
</feature>
<keyword evidence="7 8" id="KW-0804">Transcription</keyword>
<evidence type="ECO:0000256" key="9">
    <source>
        <dbReference type="NCBIfam" id="TIGR01529"/>
    </source>
</evidence>
<keyword evidence="3 8" id="KW-0963">Cytoplasm</keyword>
<evidence type="ECO:0000256" key="2">
    <source>
        <dbReference type="ARBA" id="ARBA00008316"/>
    </source>
</evidence>
<evidence type="ECO:0000256" key="5">
    <source>
        <dbReference type="ARBA" id="ARBA00023015"/>
    </source>
</evidence>
<dbReference type="GO" id="GO:0006526">
    <property type="term" value="P:L-arginine biosynthetic process"/>
    <property type="evidence" value="ECO:0007669"/>
    <property type="project" value="UniProtKB-UniPathway"/>
</dbReference>
<dbReference type="GO" id="GO:0003700">
    <property type="term" value="F:DNA-binding transcription factor activity"/>
    <property type="evidence" value="ECO:0007669"/>
    <property type="project" value="UniProtKB-UniRule"/>
</dbReference>
<dbReference type="InterPro" id="IPR020899">
    <property type="entry name" value="Arg_repress_C"/>
</dbReference>
<feature type="domain" description="Arginine repressor C-terminal" evidence="11">
    <location>
        <begin position="93"/>
        <end position="157"/>
    </location>
</feature>
<dbReference type="EMBL" id="NMVI01000007">
    <property type="protein sequence ID" value="OYN90000.1"/>
    <property type="molecule type" value="Genomic_DNA"/>
</dbReference>
<evidence type="ECO:0000256" key="7">
    <source>
        <dbReference type="ARBA" id="ARBA00023163"/>
    </source>
</evidence>
<evidence type="ECO:0000313" key="13">
    <source>
        <dbReference type="EMBL" id="OYN91316.1"/>
    </source>
</evidence>
<dbReference type="PRINTS" id="PR01467">
    <property type="entry name" value="ARGREPRESSOR"/>
</dbReference>
<dbReference type="Gene3D" id="1.10.10.10">
    <property type="entry name" value="Winged helix-like DNA-binding domain superfamily/Winged helix DNA-binding domain"/>
    <property type="match status" value="1"/>
</dbReference>
<dbReference type="PANTHER" id="PTHR34471">
    <property type="entry name" value="ARGININE REPRESSOR"/>
    <property type="match status" value="1"/>
</dbReference>
<dbReference type="Pfam" id="PF02863">
    <property type="entry name" value="Arg_repressor_C"/>
    <property type="match status" value="1"/>
</dbReference>
<evidence type="ECO:0000259" key="11">
    <source>
        <dbReference type="Pfam" id="PF02863"/>
    </source>
</evidence>
<evidence type="ECO:0000256" key="6">
    <source>
        <dbReference type="ARBA" id="ARBA00023125"/>
    </source>
</evidence>
<dbReference type="EMBL" id="NMVJ01000006">
    <property type="protein sequence ID" value="OYN91316.1"/>
    <property type="molecule type" value="Genomic_DNA"/>
</dbReference>
<dbReference type="AlphaFoldDB" id="A0A255EFG8"/>
<keyword evidence="8" id="KW-0055">Arginine biosynthesis</keyword>
<dbReference type="InterPro" id="IPR020900">
    <property type="entry name" value="Arg_repress_DNA-bd"/>
</dbReference>
<dbReference type="RefSeq" id="WP_094449681.1">
    <property type="nucleotide sequence ID" value="NZ_NMVI01000007.1"/>
</dbReference>
<dbReference type="OrthoDB" id="7060358at2"/>
<evidence type="ECO:0000259" key="10">
    <source>
        <dbReference type="Pfam" id="PF01316"/>
    </source>
</evidence>
<comment type="function">
    <text evidence="8">Regulates arginine biosynthesis genes.</text>
</comment>
<accession>A0A255EFG8</accession>
<comment type="subcellular location">
    <subcellularLocation>
        <location evidence="1 8">Cytoplasm</location>
    </subcellularLocation>
</comment>
<dbReference type="NCBIfam" id="NF002880">
    <property type="entry name" value="PRK03341.1"/>
    <property type="match status" value="1"/>
</dbReference>
<dbReference type="GO" id="GO:1900079">
    <property type="term" value="P:regulation of arginine biosynthetic process"/>
    <property type="evidence" value="ECO:0007669"/>
    <property type="project" value="UniProtKB-UniRule"/>
</dbReference>
<keyword evidence="6 8" id="KW-0238">DNA-binding</keyword>
<dbReference type="GO" id="GO:0051259">
    <property type="term" value="P:protein complex oligomerization"/>
    <property type="evidence" value="ECO:0007669"/>
    <property type="project" value="InterPro"/>
</dbReference>
<keyword evidence="14" id="KW-1185">Reference proteome</keyword>
<dbReference type="HAMAP" id="MF_00173">
    <property type="entry name" value="Arg_repressor"/>
    <property type="match status" value="1"/>
</dbReference>
<dbReference type="SUPFAM" id="SSF55252">
    <property type="entry name" value="C-terminal domain of arginine repressor"/>
    <property type="match status" value="1"/>
</dbReference>
<evidence type="ECO:0000256" key="1">
    <source>
        <dbReference type="ARBA" id="ARBA00004496"/>
    </source>
</evidence>
<accession>A0A255EIG8</accession>
<gene>
    <name evidence="8" type="primary">argR</name>
    <name evidence="13" type="ORF">CGZ91_07730</name>
    <name evidence="12" type="ORF">CGZ92_01815</name>
</gene>
<reference evidence="14 15" key="1">
    <citation type="submission" date="2017-07" db="EMBL/GenBank/DDBJ databases">
        <title>Draft whole genome sequences of clinical Proprionibacteriaceae strains.</title>
        <authorList>
            <person name="Bernier A.-M."/>
            <person name="Bernard K."/>
            <person name="Domingo M.-C."/>
        </authorList>
    </citation>
    <scope>NUCLEOTIDE SEQUENCE [LARGE SCALE GENOMIC DNA]</scope>
    <source>
        <strain evidence="13 14">NML 150081</strain>
        <strain evidence="12 15">NML 160184</strain>
    </source>
</reference>
<evidence type="ECO:0000256" key="8">
    <source>
        <dbReference type="HAMAP-Rule" id="MF_00173"/>
    </source>
</evidence>
<dbReference type="UniPathway" id="UPA00068"/>
<keyword evidence="5 8" id="KW-0805">Transcription regulation</keyword>
<comment type="similarity">
    <text evidence="2 8">Belongs to the ArgR family.</text>
</comment>
<dbReference type="GO" id="GO:0005737">
    <property type="term" value="C:cytoplasm"/>
    <property type="evidence" value="ECO:0007669"/>
    <property type="project" value="UniProtKB-SubCell"/>
</dbReference>
<dbReference type="Proteomes" id="UP000216300">
    <property type="component" value="Unassembled WGS sequence"/>
</dbReference>
<comment type="pathway">
    <text evidence="8">Amino-acid biosynthesis; L-arginine biosynthesis [regulation].</text>
</comment>
<dbReference type="SUPFAM" id="SSF46785">
    <property type="entry name" value="Winged helix' DNA-binding domain"/>
    <property type="match status" value="1"/>
</dbReference>
<dbReference type="InterPro" id="IPR036388">
    <property type="entry name" value="WH-like_DNA-bd_sf"/>
</dbReference>
<dbReference type="InterPro" id="IPR036251">
    <property type="entry name" value="Arg_repress_C_sf"/>
</dbReference>
<evidence type="ECO:0000313" key="14">
    <source>
        <dbReference type="Proteomes" id="UP000216300"/>
    </source>
</evidence>
<organism evidence="12 15">
    <name type="scientific">Parenemella sanctibonifatiensis</name>
    <dbReference type="NCBI Taxonomy" id="2016505"/>
    <lineage>
        <taxon>Bacteria</taxon>
        <taxon>Bacillati</taxon>
        <taxon>Actinomycetota</taxon>
        <taxon>Actinomycetes</taxon>
        <taxon>Propionibacteriales</taxon>
        <taxon>Propionibacteriaceae</taxon>
        <taxon>Parenemella</taxon>
    </lineage>
</organism>